<dbReference type="Proteomes" id="UP000622797">
    <property type="component" value="Unassembled WGS sequence"/>
</dbReference>
<accession>A0A8H4ST61</accession>
<dbReference type="Pfam" id="PF11951">
    <property type="entry name" value="Fungal_trans_2"/>
    <property type="match status" value="1"/>
</dbReference>
<dbReference type="EMBL" id="JABEXW010001265">
    <property type="protein sequence ID" value="KAF4945056.1"/>
    <property type="molecule type" value="Genomic_DNA"/>
</dbReference>
<evidence type="ECO:0000313" key="2">
    <source>
        <dbReference type="EMBL" id="KAF4945056.1"/>
    </source>
</evidence>
<name>A0A8H4ST61_9HYPO</name>
<evidence type="ECO:0000313" key="3">
    <source>
        <dbReference type="Proteomes" id="UP000622797"/>
    </source>
</evidence>
<keyword evidence="1" id="KW-0539">Nucleus</keyword>
<dbReference type="AlphaFoldDB" id="A0A8H4ST61"/>
<reference evidence="2" key="1">
    <citation type="journal article" date="2020" name="BMC Genomics">
        <title>Correction to: Identification and distribution of gene clusters required for synthesis of sphingolipid metabolism inhibitors in diverse species of the filamentous fungus Fusarium.</title>
        <authorList>
            <person name="Kim H.S."/>
            <person name="Lohmar J.M."/>
            <person name="Busman M."/>
            <person name="Brown D.W."/>
            <person name="Naumann T.A."/>
            <person name="Divon H.H."/>
            <person name="Lysoe E."/>
            <person name="Uhlig S."/>
            <person name="Proctor R.H."/>
        </authorList>
    </citation>
    <scope>NUCLEOTIDE SEQUENCE</scope>
    <source>
        <strain evidence="2">NRRL 20472</strain>
    </source>
</reference>
<keyword evidence="3" id="KW-1185">Reference proteome</keyword>
<comment type="caution">
    <text evidence="2">The sequence shown here is derived from an EMBL/GenBank/DDBJ whole genome shotgun (WGS) entry which is preliminary data.</text>
</comment>
<reference evidence="2" key="2">
    <citation type="submission" date="2020-05" db="EMBL/GenBank/DDBJ databases">
        <authorList>
            <person name="Kim H.-S."/>
            <person name="Proctor R.H."/>
            <person name="Brown D.W."/>
        </authorList>
    </citation>
    <scope>NUCLEOTIDE SEQUENCE</scope>
    <source>
        <strain evidence="2">NRRL 20472</strain>
    </source>
</reference>
<protein>
    <submittedName>
        <fullName evidence="2">Uncharacterized protein</fullName>
    </submittedName>
</protein>
<evidence type="ECO:0000256" key="1">
    <source>
        <dbReference type="ARBA" id="ARBA00023242"/>
    </source>
</evidence>
<organism evidence="2 3">
    <name type="scientific">Fusarium sarcochroum</name>
    <dbReference type="NCBI Taxonomy" id="1208366"/>
    <lineage>
        <taxon>Eukaryota</taxon>
        <taxon>Fungi</taxon>
        <taxon>Dikarya</taxon>
        <taxon>Ascomycota</taxon>
        <taxon>Pezizomycotina</taxon>
        <taxon>Sordariomycetes</taxon>
        <taxon>Hypocreomycetidae</taxon>
        <taxon>Hypocreales</taxon>
        <taxon>Nectriaceae</taxon>
        <taxon>Fusarium</taxon>
        <taxon>Fusarium lateritium species complex</taxon>
    </lineage>
</organism>
<dbReference type="InterPro" id="IPR021858">
    <property type="entry name" value="Fun_TF"/>
</dbReference>
<sequence>MSVWRQHLAGVETLFKFLASKYRGTSNETIKYARSFITYHTSIASLTTDLSDGLDEVTDEELGEDSSHLSSIDLYMGCSESLFIPLRRVMRLRQMCDNGTLQIGHMRQEVESILGVLCRRRWRLEYFSIPGDMPPTTSKSLQHVAQAFESCLLVCLHSIIEDKLKTSHVDESNRSWTDLSDMLPGSKEEALQDCIREMDLVPMDGHVEAGLLPLLFVVA</sequence>
<dbReference type="OrthoDB" id="3509362at2759"/>
<proteinExistence type="predicted"/>
<feature type="non-terminal residue" evidence="2">
    <location>
        <position position="1"/>
    </location>
</feature>
<gene>
    <name evidence="2" type="ORF">FSARC_14529</name>
</gene>